<evidence type="ECO:0000256" key="10">
    <source>
        <dbReference type="ARBA" id="ARBA00023268"/>
    </source>
</evidence>
<sequence length="833" mass="87780">MASPRRSTSRAVNPVQLVSLLVAYLLVAGAGGVLTAGLVMPAIAAAGATSEAGNQLFDDLPTELGPQTPSERTTILAADGSHLATYYARNRIVVPLDQISQYMRDAVVATEDRRFYEHSGVDIEGIMRGAVSTLSGDIQGASTLTQQYVKNVLIEAGDVAGDEEAIEAARETSLGRKLREAKLAIALEKVMTKDQILEGYLNIAQFGASQYGVEAASQFYFGHSAADLTLPEAALIAGITQSPGKYDPVRDEANGYENSTNRRNTVLYLMFQQGYITQEEHDAAVAIAVPDMLHITQTPVGCQTAGGGVSAFFCQYVTEVLLNDPILGETEEERRQALNRGGLTVTTTLQPPAQQAAYDSLTGRVPVNDPSYNSRQGELGVSGAISTVEPGTGNIVAMVQNTPFGQPTAEQPRATRVNYNVDRAYGGGDGFQTGSTFKAFVLTQWLIDGHTLSDVVNGSNGQVFPANSWTISCYPNAVSSWPPKNLESGASGQMTVLRATQESINTAFAYMANQDMDLCALRDTAARMGVHVGTGTVQPNGQALFDSQAGEAMLTTPSMVLGANTIAPLTMAAAFATYASGGVYCEPRAITSITDTNGEAIPVPEPECSQALEPHIAAAATYAMQQVVQNGTATSAQIGRPLAGKTGTANDDYHAWFIGYTPQLATAVWTGHHEGNISMFDSVINGRYYSQVFGGALPAPIFSDYMSQVMAPYPVEDFPRAGEREIYGDLVQVPGVIGQDLAAAQQTLTAAGFQVQVAEPVTSDQAAGTVAEMDPAEGSRVRPGTTITLRPSSGPEEEEEDDDDRGNLPPVIPPGGGDDDDRGGGGGNGGGDN</sequence>
<evidence type="ECO:0000256" key="14">
    <source>
        <dbReference type="SAM" id="MobiDB-lite"/>
    </source>
</evidence>
<keyword evidence="10" id="KW-0511">Multifunctional enzyme</keyword>
<dbReference type="KEGG" id="bcv:Bcav_0604"/>
<dbReference type="RefSeq" id="WP_012725646.1">
    <property type="nucleotide sequence ID" value="NC_012669.1"/>
</dbReference>
<comment type="similarity">
    <text evidence="1">In the C-terminal section; belongs to the transpeptidase family.</text>
</comment>
<dbReference type="GO" id="GO:0030288">
    <property type="term" value="C:outer membrane-bounded periplasmic space"/>
    <property type="evidence" value="ECO:0007669"/>
    <property type="project" value="TreeGrafter"/>
</dbReference>
<dbReference type="PROSITE" id="PS51178">
    <property type="entry name" value="PASTA"/>
    <property type="match status" value="1"/>
</dbReference>
<dbReference type="InterPro" id="IPR023346">
    <property type="entry name" value="Lysozyme-like_dom_sf"/>
</dbReference>
<dbReference type="Gene3D" id="1.10.3810.10">
    <property type="entry name" value="Biosynthetic peptidoglycan transglycosylase-like"/>
    <property type="match status" value="1"/>
</dbReference>
<dbReference type="Pfam" id="PF03793">
    <property type="entry name" value="PASTA"/>
    <property type="match status" value="1"/>
</dbReference>
<evidence type="ECO:0000256" key="8">
    <source>
        <dbReference type="ARBA" id="ARBA00022960"/>
    </source>
</evidence>
<evidence type="ECO:0000313" key="16">
    <source>
        <dbReference type="EMBL" id="ACQ78866.1"/>
    </source>
</evidence>
<evidence type="ECO:0000256" key="12">
    <source>
        <dbReference type="ARBA" id="ARBA00034000"/>
    </source>
</evidence>
<keyword evidence="17" id="KW-1185">Reference proteome</keyword>
<dbReference type="SMART" id="SM00740">
    <property type="entry name" value="PASTA"/>
    <property type="match status" value="1"/>
</dbReference>
<dbReference type="Pfam" id="PF00912">
    <property type="entry name" value="Transgly"/>
    <property type="match status" value="1"/>
</dbReference>
<dbReference type="EMBL" id="CP001618">
    <property type="protein sequence ID" value="ACQ78866.1"/>
    <property type="molecule type" value="Genomic_DNA"/>
</dbReference>
<keyword evidence="6 16" id="KW-0808">Transferase</keyword>
<dbReference type="InterPro" id="IPR001264">
    <property type="entry name" value="Glyco_trans_51"/>
</dbReference>
<comment type="catalytic activity">
    <reaction evidence="12">
        <text>Preferential cleavage: (Ac)2-L-Lys-D-Ala-|-D-Ala. Also transpeptidation of peptidyl-alanyl moieties that are N-acyl substituents of D-alanine.</text>
        <dbReference type="EC" id="3.4.16.4"/>
    </reaction>
</comment>
<dbReference type="AlphaFoldDB" id="C5BXX2"/>
<dbReference type="SUPFAM" id="SSF56601">
    <property type="entry name" value="beta-lactamase/transpeptidase-like"/>
    <property type="match status" value="1"/>
</dbReference>
<keyword evidence="8" id="KW-0133">Cell shape</keyword>
<dbReference type="HOGENOM" id="CLU_006354_2_6_11"/>
<dbReference type="STRING" id="471853.Bcav_0604"/>
<dbReference type="InterPro" id="IPR050396">
    <property type="entry name" value="Glycosyltr_51/Transpeptidase"/>
</dbReference>
<evidence type="ECO:0000259" key="15">
    <source>
        <dbReference type="PROSITE" id="PS51178"/>
    </source>
</evidence>
<dbReference type="Gene3D" id="3.40.710.10">
    <property type="entry name" value="DD-peptidase/beta-lactamase superfamily"/>
    <property type="match status" value="1"/>
</dbReference>
<feature type="domain" description="PASTA" evidence="15">
    <location>
        <begin position="722"/>
        <end position="793"/>
    </location>
</feature>
<keyword evidence="4" id="KW-0645">Protease</keyword>
<evidence type="ECO:0000256" key="4">
    <source>
        <dbReference type="ARBA" id="ARBA00022670"/>
    </source>
</evidence>
<keyword evidence="5" id="KW-0328">Glycosyltransferase</keyword>
<dbReference type="CDD" id="cd06577">
    <property type="entry name" value="PASTA_pknB"/>
    <property type="match status" value="1"/>
</dbReference>
<evidence type="ECO:0000256" key="5">
    <source>
        <dbReference type="ARBA" id="ARBA00022676"/>
    </source>
</evidence>
<dbReference type="GO" id="GO:0008955">
    <property type="term" value="F:peptidoglycan glycosyltransferase activity"/>
    <property type="evidence" value="ECO:0007669"/>
    <property type="project" value="UniProtKB-EC"/>
</dbReference>
<proteinExistence type="inferred from homology"/>
<dbReference type="eggNOG" id="COG0744">
    <property type="taxonomic scope" value="Bacteria"/>
</dbReference>
<dbReference type="InterPro" id="IPR005543">
    <property type="entry name" value="PASTA_dom"/>
</dbReference>
<dbReference type="CAZy" id="GT51">
    <property type="family name" value="Glycosyltransferase Family 51"/>
</dbReference>
<keyword evidence="11" id="KW-0961">Cell wall biogenesis/degradation</keyword>
<dbReference type="PANTHER" id="PTHR32282">
    <property type="entry name" value="BINDING PROTEIN TRANSPEPTIDASE, PUTATIVE-RELATED"/>
    <property type="match status" value="1"/>
</dbReference>
<dbReference type="Proteomes" id="UP000007962">
    <property type="component" value="Chromosome"/>
</dbReference>
<comment type="catalytic activity">
    <reaction evidence="13">
        <text>[GlcNAc-(1-&gt;4)-Mur2Ac(oyl-L-Ala-gamma-D-Glu-L-Lys-D-Ala-D-Ala)](n)-di-trans,octa-cis-undecaprenyl diphosphate + beta-D-GlcNAc-(1-&gt;4)-Mur2Ac(oyl-L-Ala-gamma-D-Glu-L-Lys-D-Ala-D-Ala)-di-trans,octa-cis-undecaprenyl diphosphate = [GlcNAc-(1-&gt;4)-Mur2Ac(oyl-L-Ala-gamma-D-Glu-L-Lys-D-Ala-D-Ala)](n+1)-di-trans,octa-cis-undecaprenyl diphosphate + di-trans,octa-cis-undecaprenyl diphosphate + H(+)</text>
        <dbReference type="Rhea" id="RHEA:23708"/>
        <dbReference type="Rhea" id="RHEA-COMP:9602"/>
        <dbReference type="Rhea" id="RHEA-COMP:9603"/>
        <dbReference type="ChEBI" id="CHEBI:15378"/>
        <dbReference type="ChEBI" id="CHEBI:58405"/>
        <dbReference type="ChEBI" id="CHEBI:60033"/>
        <dbReference type="ChEBI" id="CHEBI:78435"/>
        <dbReference type="EC" id="2.4.99.28"/>
    </reaction>
</comment>
<keyword evidence="3" id="KW-0121">Carboxypeptidase</keyword>
<dbReference type="OrthoDB" id="9766909at2"/>
<dbReference type="GO" id="GO:0071555">
    <property type="term" value="P:cell wall organization"/>
    <property type="evidence" value="ECO:0007669"/>
    <property type="project" value="UniProtKB-KW"/>
</dbReference>
<name>C5BXX2_BEUC1</name>
<evidence type="ECO:0000256" key="9">
    <source>
        <dbReference type="ARBA" id="ARBA00022984"/>
    </source>
</evidence>
<dbReference type="InterPro" id="IPR012338">
    <property type="entry name" value="Beta-lactam/transpept-like"/>
</dbReference>
<gene>
    <name evidence="16" type="ordered locus">Bcav_0604</name>
</gene>
<evidence type="ECO:0000256" key="11">
    <source>
        <dbReference type="ARBA" id="ARBA00023316"/>
    </source>
</evidence>
<evidence type="ECO:0000256" key="13">
    <source>
        <dbReference type="ARBA" id="ARBA00049902"/>
    </source>
</evidence>
<evidence type="ECO:0000256" key="6">
    <source>
        <dbReference type="ARBA" id="ARBA00022679"/>
    </source>
</evidence>
<reference evidence="16 17" key="1">
    <citation type="journal article" date="2009" name="Stand. Genomic Sci.">
        <title>Complete genome sequence of Beutenbergia cavernae type strain (HKI 0122).</title>
        <authorList>
            <person name="Land M."/>
            <person name="Pukall R."/>
            <person name="Abt B."/>
            <person name="Goker M."/>
            <person name="Rohde M."/>
            <person name="Glavina Del Rio T."/>
            <person name="Tice H."/>
            <person name="Copeland A."/>
            <person name="Cheng J.F."/>
            <person name="Lucas S."/>
            <person name="Chen F."/>
            <person name="Nolan M."/>
            <person name="Bruce D."/>
            <person name="Goodwin L."/>
            <person name="Pitluck S."/>
            <person name="Ivanova N."/>
            <person name="Mavromatis K."/>
            <person name="Ovchinnikova G."/>
            <person name="Pati A."/>
            <person name="Chen A."/>
            <person name="Palaniappan K."/>
            <person name="Hauser L."/>
            <person name="Chang Y.J."/>
            <person name="Jefferies C.C."/>
            <person name="Saunders E."/>
            <person name="Brettin T."/>
            <person name="Detter J.C."/>
            <person name="Han C."/>
            <person name="Chain P."/>
            <person name="Bristow J."/>
            <person name="Eisen J.A."/>
            <person name="Markowitz V."/>
            <person name="Hugenholtz P."/>
            <person name="Kyrpides N.C."/>
            <person name="Klenk H.P."/>
            <person name="Lapidus A."/>
        </authorList>
    </citation>
    <scope>NUCLEOTIDE SEQUENCE [LARGE SCALE GENOMIC DNA]</scope>
    <source>
        <strain evidence="17">ATCC BAA-8 / DSM 12333 / NBRC 16432</strain>
    </source>
</reference>
<dbReference type="GO" id="GO:0006508">
    <property type="term" value="P:proteolysis"/>
    <property type="evidence" value="ECO:0007669"/>
    <property type="project" value="UniProtKB-KW"/>
</dbReference>
<feature type="compositionally biased region" description="Gly residues" evidence="14">
    <location>
        <begin position="824"/>
        <end position="833"/>
    </location>
</feature>
<dbReference type="GO" id="GO:0009252">
    <property type="term" value="P:peptidoglycan biosynthetic process"/>
    <property type="evidence" value="ECO:0007669"/>
    <property type="project" value="UniProtKB-KW"/>
</dbReference>
<organism evidence="16 17">
    <name type="scientific">Beutenbergia cavernae (strain ATCC BAA-8 / DSM 12333 / CCUG 43141 / JCM 11478 / NBRC 16432 / NCIMB 13614 / HKI 0122)</name>
    <dbReference type="NCBI Taxonomy" id="471853"/>
    <lineage>
        <taxon>Bacteria</taxon>
        <taxon>Bacillati</taxon>
        <taxon>Actinomycetota</taxon>
        <taxon>Actinomycetes</taxon>
        <taxon>Micrococcales</taxon>
        <taxon>Beutenbergiaceae</taxon>
        <taxon>Beutenbergia</taxon>
    </lineage>
</organism>
<dbReference type="GO" id="GO:0008360">
    <property type="term" value="P:regulation of cell shape"/>
    <property type="evidence" value="ECO:0007669"/>
    <property type="project" value="UniProtKB-KW"/>
</dbReference>
<evidence type="ECO:0000256" key="1">
    <source>
        <dbReference type="ARBA" id="ARBA00007090"/>
    </source>
</evidence>
<dbReference type="InterPro" id="IPR001460">
    <property type="entry name" value="PCN-bd_Tpept"/>
</dbReference>
<dbReference type="SUPFAM" id="SSF53955">
    <property type="entry name" value="Lysozyme-like"/>
    <property type="match status" value="1"/>
</dbReference>
<dbReference type="Pfam" id="PF00905">
    <property type="entry name" value="Transpeptidase"/>
    <property type="match status" value="1"/>
</dbReference>
<protein>
    <submittedName>
        <fullName evidence="16">Glycosyl transferase family 51</fullName>
    </submittedName>
</protein>
<accession>C5BXX2</accession>
<dbReference type="PANTHER" id="PTHR32282:SF33">
    <property type="entry name" value="PEPTIDOGLYCAN GLYCOSYLTRANSFERASE"/>
    <property type="match status" value="1"/>
</dbReference>
<dbReference type="FunFam" id="1.10.3810.10:FF:000001">
    <property type="entry name" value="Penicillin-binding protein 1A"/>
    <property type="match status" value="1"/>
</dbReference>
<dbReference type="InterPro" id="IPR036950">
    <property type="entry name" value="PBP_transglycosylase"/>
</dbReference>
<dbReference type="Gene3D" id="3.30.10.20">
    <property type="match status" value="1"/>
</dbReference>
<comment type="similarity">
    <text evidence="2">In the N-terminal section; belongs to the glycosyltransferase 51 family.</text>
</comment>
<evidence type="ECO:0000256" key="2">
    <source>
        <dbReference type="ARBA" id="ARBA00007739"/>
    </source>
</evidence>
<keyword evidence="7" id="KW-0378">Hydrolase</keyword>
<feature type="compositionally biased region" description="Acidic residues" evidence="14">
    <location>
        <begin position="795"/>
        <end position="804"/>
    </location>
</feature>
<keyword evidence="9" id="KW-0573">Peptidoglycan synthesis</keyword>
<evidence type="ECO:0000256" key="3">
    <source>
        <dbReference type="ARBA" id="ARBA00022645"/>
    </source>
</evidence>
<dbReference type="GO" id="GO:0008658">
    <property type="term" value="F:penicillin binding"/>
    <property type="evidence" value="ECO:0007669"/>
    <property type="project" value="InterPro"/>
</dbReference>
<evidence type="ECO:0000313" key="17">
    <source>
        <dbReference type="Proteomes" id="UP000007962"/>
    </source>
</evidence>
<dbReference type="GO" id="GO:0009002">
    <property type="term" value="F:serine-type D-Ala-D-Ala carboxypeptidase activity"/>
    <property type="evidence" value="ECO:0007669"/>
    <property type="project" value="UniProtKB-EC"/>
</dbReference>
<evidence type="ECO:0000256" key="7">
    <source>
        <dbReference type="ARBA" id="ARBA00022801"/>
    </source>
</evidence>
<dbReference type="eggNOG" id="COG2815">
    <property type="taxonomic scope" value="Bacteria"/>
</dbReference>
<feature type="region of interest" description="Disordered" evidence="14">
    <location>
        <begin position="764"/>
        <end position="833"/>
    </location>
</feature>